<dbReference type="PANTHER" id="PTHR31044">
    <property type="entry name" value="BETA-1,3 GLUCANASE"/>
    <property type="match status" value="1"/>
</dbReference>
<feature type="chain" id="PRO_5044755315" description="X8 domain-containing protein" evidence="2">
    <location>
        <begin position="22"/>
        <end position="145"/>
    </location>
</feature>
<reference evidence="5" key="1">
    <citation type="journal article" date="2024" name="IScience">
        <title>Strigolactones Initiate the Formation of Haustorium-like Structures in Castilleja.</title>
        <authorList>
            <person name="Buerger M."/>
            <person name="Peterson D."/>
            <person name="Chory J."/>
        </authorList>
    </citation>
    <scope>NUCLEOTIDE SEQUENCE [LARGE SCALE GENOMIC DNA]</scope>
</reference>
<evidence type="ECO:0000256" key="2">
    <source>
        <dbReference type="SAM" id="SignalP"/>
    </source>
</evidence>
<evidence type="ECO:0000313" key="4">
    <source>
        <dbReference type="EMBL" id="KAL3625014.1"/>
    </source>
</evidence>
<protein>
    <recommendedName>
        <fullName evidence="3">X8 domain-containing protein</fullName>
    </recommendedName>
</protein>
<dbReference type="AlphaFoldDB" id="A0ABD3C6S4"/>
<gene>
    <name evidence="4" type="ORF">CASFOL_031682</name>
</gene>
<evidence type="ECO:0000313" key="5">
    <source>
        <dbReference type="Proteomes" id="UP001632038"/>
    </source>
</evidence>
<dbReference type="Gene3D" id="1.20.58.1040">
    <property type="match status" value="1"/>
</dbReference>
<proteinExistence type="predicted"/>
<organism evidence="4 5">
    <name type="scientific">Castilleja foliolosa</name>
    <dbReference type="NCBI Taxonomy" id="1961234"/>
    <lineage>
        <taxon>Eukaryota</taxon>
        <taxon>Viridiplantae</taxon>
        <taxon>Streptophyta</taxon>
        <taxon>Embryophyta</taxon>
        <taxon>Tracheophyta</taxon>
        <taxon>Spermatophyta</taxon>
        <taxon>Magnoliopsida</taxon>
        <taxon>eudicotyledons</taxon>
        <taxon>Gunneridae</taxon>
        <taxon>Pentapetalae</taxon>
        <taxon>asterids</taxon>
        <taxon>lamiids</taxon>
        <taxon>Lamiales</taxon>
        <taxon>Orobanchaceae</taxon>
        <taxon>Pedicularideae</taxon>
        <taxon>Castillejinae</taxon>
        <taxon>Castilleja</taxon>
    </lineage>
</organism>
<dbReference type="Pfam" id="PF07983">
    <property type="entry name" value="X8"/>
    <property type="match status" value="1"/>
</dbReference>
<dbReference type="InterPro" id="IPR012946">
    <property type="entry name" value="X8"/>
</dbReference>
<feature type="signal peptide" evidence="2">
    <location>
        <begin position="1"/>
        <end position="21"/>
    </location>
</feature>
<dbReference type="PANTHER" id="PTHR31044:SF35">
    <property type="entry name" value="GLUCAN ENDO-1,3-BETA-GLUCOSIDASE 4-LIKE"/>
    <property type="match status" value="1"/>
</dbReference>
<name>A0ABD3C6S4_9LAMI</name>
<dbReference type="Proteomes" id="UP001632038">
    <property type="component" value="Unassembled WGS sequence"/>
</dbReference>
<dbReference type="SMART" id="SM00768">
    <property type="entry name" value="X8"/>
    <property type="match status" value="1"/>
</dbReference>
<feature type="domain" description="X8" evidence="3">
    <location>
        <begin position="33"/>
        <end position="117"/>
    </location>
</feature>
<keyword evidence="1 2" id="KW-0732">Signal</keyword>
<evidence type="ECO:0000259" key="3">
    <source>
        <dbReference type="SMART" id="SM00768"/>
    </source>
</evidence>
<dbReference type="GO" id="GO:0009506">
    <property type="term" value="C:plasmodesma"/>
    <property type="evidence" value="ECO:0007669"/>
    <property type="project" value="UniProtKB-ARBA"/>
</dbReference>
<dbReference type="InterPro" id="IPR044788">
    <property type="entry name" value="X8_dom_prot"/>
</dbReference>
<comment type="caution">
    <text evidence="4">The sequence shown here is derived from an EMBL/GenBank/DDBJ whole genome shotgun (WGS) entry which is preliminary data.</text>
</comment>
<keyword evidence="5" id="KW-1185">Reference proteome</keyword>
<evidence type="ECO:0000256" key="1">
    <source>
        <dbReference type="ARBA" id="ARBA00022729"/>
    </source>
</evidence>
<sequence>MAMISAKITLAFIFIFAVSQSSQHPAAPPYYKEYCIADVQANNETLPCALDWACKHGADCSAIKPGQACFEPNTTLHHASYAFNSYYQKYKLNFGVSCYFNTTAVLTASDPTMAHAYFISPLEKPIQTRDTSIFVAKFGANLRMF</sequence>
<accession>A0ABD3C6S4</accession>
<dbReference type="EMBL" id="JAVIJP010000053">
    <property type="protein sequence ID" value="KAL3625014.1"/>
    <property type="molecule type" value="Genomic_DNA"/>
</dbReference>